<protein>
    <submittedName>
        <fullName evidence="2">Uncharacterized protein</fullName>
    </submittedName>
</protein>
<dbReference type="OrthoDB" id="2324139at2759"/>
<dbReference type="EMBL" id="JAAAJB010000782">
    <property type="protein sequence ID" value="KAG0251172.1"/>
    <property type="molecule type" value="Genomic_DNA"/>
</dbReference>
<dbReference type="PROSITE" id="PS51257">
    <property type="entry name" value="PROKAR_LIPOPROTEIN"/>
    <property type="match status" value="1"/>
</dbReference>
<comment type="caution">
    <text evidence="2">The sequence shown here is derived from an EMBL/GenBank/DDBJ whole genome shotgun (WGS) entry which is preliminary data.</text>
</comment>
<evidence type="ECO:0000256" key="1">
    <source>
        <dbReference type="SAM" id="SignalP"/>
    </source>
</evidence>
<gene>
    <name evidence="2" type="ORF">DFQ27_008955</name>
</gene>
<evidence type="ECO:0000313" key="3">
    <source>
        <dbReference type="Proteomes" id="UP000807716"/>
    </source>
</evidence>
<dbReference type="Proteomes" id="UP000807716">
    <property type="component" value="Unassembled WGS sequence"/>
</dbReference>
<name>A0A9P6PRA2_9FUNG</name>
<feature type="chain" id="PRO_5040404865" evidence="1">
    <location>
        <begin position="24"/>
        <end position="245"/>
    </location>
</feature>
<keyword evidence="3" id="KW-1185">Reference proteome</keyword>
<dbReference type="AlphaFoldDB" id="A0A9P6PRA2"/>
<keyword evidence="1" id="KW-0732">Signal</keyword>
<accession>A0A9P6PRA2</accession>
<sequence length="245" mass="27802">MKFSLSAIIGAAISVAVFSPSVAQACERECQQNVSRAFADKYEILSNMYYTHLGDNIEKSVFWGVPQGSYSKAEGESSLVTLKTAVDEARKAWNTKIYTNVFDSIFKDEPKFKGDCNHPKRVIQPPLGVWWKPEDCHQMDYICGNPPSICHFMPMIKKRIRDKFIQMLQASVDGDESDVYANYIGPALDKVTTDHAKLAQFKPTLHANLNQILEGLRGTFFGFADDKTWERKWDDEIKAMLLTFP</sequence>
<evidence type="ECO:0000313" key="2">
    <source>
        <dbReference type="EMBL" id="KAG0251172.1"/>
    </source>
</evidence>
<organism evidence="2 3">
    <name type="scientific">Actinomortierella ambigua</name>
    <dbReference type="NCBI Taxonomy" id="1343610"/>
    <lineage>
        <taxon>Eukaryota</taxon>
        <taxon>Fungi</taxon>
        <taxon>Fungi incertae sedis</taxon>
        <taxon>Mucoromycota</taxon>
        <taxon>Mortierellomycotina</taxon>
        <taxon>Mortierellomycetes</taxon>
        <taxon>Mortierellales</taxon>
        <taxon>Mortierellaceae</taxon>
        <taxon>Actinomortierella</taxon>
    </lineage>
</organism>
<feature type="signal peptide" evidence="1">
    <location>
        <begin position="1"/>
        <end position="23"/>
    </location>
</feature>
<reference evidence="2" key="1">
    <citation type="journal article" date="2020" name="Fungal Divers.">
        <title>Resolving the Mortierellaceae phylogeny through synthesis of multi-gene phylogenetics and phylogenomics.</title>
        <authorList>
            <person name="Vandepol N."/>
            <person name="Liber J."/>
            <person name="Desiro A."/>
            <person name="Na H."/>
            <person name="Kennedy M."/>
            <person name="Barry K."/>
            <person name="Grigoriev I.V."/>
            <person name="Miller A.N."/>
            <person name="O'Donnell K."/>
            <person name="Stajich J.E."/>
            <person name="Bonito G."/>
        </authorList>
    </citation>
    <scope>NUCLEOTIDE SEQUENCE</scope>
    <source>
        <strain evidence="2">BC1065</strain>
    </source>
</reference>
<proteinExistence type="predicted"/>